<evidence type="ECO:0000256" key="1">
    <source>
        <dbReference type="SAM" id="Phobius"/>
    </source>
</evidence>
<protein>
    <recommendedName>
        <fullName evidence="3">CHRD domain-containing protein</fullName>
    </recommendedName>
</protein>
<name>A0A382MA54_9ZZZZ</name>
<dbReference type="EMBL" id="UINC01092178">
    <property type="protein sequence ID" value="SVC45540.1"/>
    <property type="molecule type" value="Genomic_DNA"/>
</dbReference>
<accession>A0A382MA54</accession>
<feature type="non-terminal residue" evidence="2">
    <location>
        <position position="78"/>
    </location>
</feature>
<dbReference type="AlphaFoldDB" id="A0A382MA54"/>
<sequence>MKQSTVYIVSGAAATIACAASFGAGLIAQQSLEGGLFESRPGGTQVEVLFDGGSRGVSVDVGVITFPPGNNSGDHEHP</sequence>
<dbReference type="PROSITE" id="PS51257">
    <property type="entry name" value="PROKAR_LIPOPROTEIN"/>
    <property type="match status" value="1"/>
</dbReference>
<feature type="transmembrane region" description="Helical" evidence="1">
    <location>
        <begin position="6"/>
        <end position="28"/>
    </location>
</feature>
<organism evidence="2">
    <name type="scientific">marine metagenome</name>
    <dbReference type="NCBI Taxonomy" id="408172"/>
    <lineage>
        <taxon>unclassified sequences</taxon>
        <taxon>metagenomes</taxon>
        <taxon>ecological metagenomes</taxon>
    </lineage>
</organism>
<evidence type="ECO:0000313" key="2">
    <source>
        <dbReference type="EMBL" id="SVC45540.1"/>
    </source>
</evidence>
<keyword evidence="1" id="KW-0812">Transmembrane</keyword>
<evidence type="ECO:0008006" key="3">
    <source>
        <dbReference type="Google" id="ProtNLM"/>
    </source>
</evidence>
<keyword evidence="1" id="KW-1133">Transmembrane helix</keyword>
<keyword evidence="1" id="KW-0472">Membrane</keyword>
<reference evidence="2" key="1">
    <citation type="submission" date="2018-05" db="EMBL/GenBank/DDBJ databases">
        <authorList>
            <person name="Lanie J.A."/>
            <person name="Ng W.-L."/>
            <person name="Kazmierczak K.M."/>
            <person name="Andrzejewski T.M."/>
            <person name="Davidsen T.M."/>
            <person name="Wayne K.J."/>
            <person name="Tettelin H."/>
            <person name="Glass J.I."/>
            <person name="Rusch D."/>
            <person name="Podicherti R."/>
            <person name="Tsui H.-C.T."/>
            <person name="Winkler M.E."/>
        </authorList>
    </citation>
    <scope>NUCLEOTIDE SEQUENCE</scope>
</reference>
<proteinExistence type="predicted"/>
<gene>
    <name evidence="2" type="ORF">METZ01_LOCUS298394</name>
</gene>